<dbReference type="AlphaFoldDB" id="A0A6J7K2U5"/>
<reference evidence="1" key="1">
    <citation type="submission" date="2020-05" db="EMBL/GenBank/DDBJ databases">
        <authorList>
            <person name="Chiriac C."/>
            <person name="Salcher M."/>
            <person name="Ghai R."/>
            <person name="Kavagutti S V."/>
        </authorList>
    </citation>
    <scope>NUCLEOTIDE SEQUENCE</scope>
</reference>
<gene>
    <name evidence="1" type="ORF">UFOPK3564_03414</name>
</gene>
<name>A0A6J7K2U5_9ZZZZ</name>
<protein>
    <submittedName>
        <fullName evidence="1">Unannotated protein</fullName>
    </submittedName>
</protein>
<dbReference type="EMBL" id="CAFBMK010000327">
    <property type="protein sequence ID" value="CAB4949517.1"/>
    <property type="molecule type" value="Genomic_DNA"/>
</dbReference>
<evidence type="ECO:0000313" key="1">
    <source>
        <dbReference type="EMBL" id="CAB4949517.1"/>
    </source>
</evidence>
<proteinExistence type="predicted"/>
<accession>A0A6J7K2U5</accession>
<organism evidence="1">
    <name type="scientific">freshwater metagenome</name>
    <dbReference type="NCBI Taxonomy" id="449393"/>
    <lineage>
        <taxon>unclassified sequences</taxon>
        <taxon>metagenomes</taxon>
        <taxon>ecological metagenomes</taxon>
    </lineage>
</organism>
<sequence>MLPTQHRQHRTSIPATGLGSILVAAPQLALVADRGVVAQVAVAVGMGEGAFTAADRRPWADAAATTDGAPR</sequence>